<sequence length="144" mass="16779">MKAVEIDFVVRDSLAALALYENIFEIERIEVTDLELGTNEVVFKIFNTQFHMLDANPEYNLVAPRDDQATSVWFNVTVPDIEETYEKAMNAGCTIVQEVTKLEDYGLSNAMFRDPFGYVWMLHEVHKVVSHEERIRVWEESQED</sequence>
<name>A0AB39HJV4_9BACI</name>
<evidence type="ECO:0000313" key="2">
    <source>
        <dbReference type="EMBL" id="XDK32192.1"/>
    </source>
</evidence>
<organism evidence="2">
    <name type="scientific">Ornithinibacillus sp. 4-3</name>
    <dbReference type="NCBI Taxonomy" id="3231488"/>
    <lineage>
        <taxon>Bacteria</taxon>
        <taxon>Bacillati</taxon>
        <taxon>Bacillota</taxon>
        <taxon>Bacilli</taxon>
        <taxon>Bacillales</taxon>
        <taxon>Bacillaceae</taxon>
        <taxon>Ornithinibacillus</taxon>
    </lineage>
</organism>
<dbReference type="AlphaFoldDB" id="A0AB39HJV4"/>
<dbReference type="PROSITE" id="PS51819">
    <property type="entry name" value="VOC"/>
    <property type="match status" value="1"/>
</dbReference>
<protein>
    <submittedName>
        <fullName evidence="2">VOC family protein</fullName>
    </submittedName>
</protein>
<proteinExistence type="predicted"/>
<dbReference type="InterPro" id="IPR004360">
    <property type="entry name" value="Glyas_Fos-R_dOase_dom"/>
</dbReference>
<dbReference type="InterPro" id="IPR037523">
    <property type="entry name" value="VOC_core"/>
</dbReference>
<dbReference type="InterPro" id="IPR029068">
    <property type="entry name" value="Glyas_Bleomycin-R_OHBP_Dase"/>
</dbReference>
<dbReference type="CDD" id="cd07246">
    <property type="entry name" value="VOC_like"/>
    <property type="match status" value="1"/>
</dbReference>
<dbReference type="EMBL" id="CP162599">
    <property type="protein sequence ID" value="XDK32192.1"/>
    <property type="molecule type" value="Genomic_DNA"/>
</dbReference>
<reference evidence="2" key="1">
    <citation type="submission" date="2024-07" db="EMBL/GenBank/DDBJ databases">
        <title>Halotolerant mesophilic bacterium Ornithinibacillus sp. 4-3, sp. nov., isolated from soil.</title>
        <authorList>
            <person name="Sidarenka A.V."/>
            <person name="Guliayeva D.E."/>
            <person name="Leanovich S.I."/>
            <person name="Hileuskaya K.S."/>
            <person name="Akhremchuk A.E."/>
            <person name="Sikolenko M.A."/>
            <person name="Valentovich L.N."/>
        </authorList>
    </citation>
    <scope>NUCLEOTIDE SEQUENCE</scope>
    <source>
        <strain evidence="2">4-3</strain>
    </source>
</reference>
<dbReference type="RefSeq" id="WP_368652913.1">
    <property type="nucleotide sequence ID" value="NZ_CP162599.1"/>
</dbReference>
<dbReference type="SUPFAM" id="SSF54593">
    <property type="entry name" value="Glyoxalase/Bleomycin resistance protein/Dihydroxybiphenyl dioxygenase"/>
    <property type="match status" value="1"/>
</dbReference>
<evidence type="ECO:0000259" key="1">
    <source>
        <dbReference type="PROSITE" id="PS51819"/>
    </source>
</evidence>
<dbReference type="Gene3D" id="3.10.180.10">
    <property type="entry name" value="2,3-Dihydroxybiphenyl 1,2-Dioxygenase, domain 1"/>
    <property type="match status" value="1"/>
</dbReference>
<dbReference type="PANTHER" id="PTHR34109">
    <property type="entry name" value="BNAUNNG04460D PROTEIN-RELATED"/>
    <property type="match status" value="1"/>
</dbReference>
<dbReference type="Pfam" id="PF00903">
    <property type="entry name" value="Glyoxalase"/>
    <property type="match status" value="1"/>
</dbReference>
<accession>A0AB39HJV4</accession>
<gene>
    <name evidence="2" type="ORF">AB4Y30_14405</name>
</gene>
<feature type="domain" description="VOC" evidence="1">
    <location>
        <begin position="1"/>
        <end position="125"/>
    </location>
</feature>